<dbReference type="InterPro" id="IPR013021">
    <property type="entry name" value="Myo-inos-1-P_Synthase_GAPDH"/>
</dbReference>
<comment type="caution">
    <text evidence="4">The sequence shown here is derived from an EMBL/GenBank/DDBJ whole genome shotgun (WGS) entry which is preliminary data.</text>
</comment>
<dbReference type="EMBL" id="JACNIG010000211">
    <property type="protein sequence ID" value="MBC8432235.1"/>
    <property type="molecule type" value="Genomic_DNA"/>
</dbReference>
<proteinExistence type="inferred from homology"/>
<dbReference type="Gene3D" id="3.40.50.720">
    <property type="entry name" value="NAD(P)-binding Rossmann-like Domain"/>
    <property type="match status" value="1"/>
</dbReference>
<evidence type="ECO:0000313" key="5">
    <source>
        <dbReference type="Proteomes" id="UP000605201"/>
    </source>
</evidence>
<dbReference type="GO" id="GO:0008654">
    <property type="term" value="P:phospholipid biosynthetic process"/>
    <property type="evidence" value="ECO:0007669"/>
    <property type="project" value="InterPro"/>
</dbReference>
<evidence type="ECO:0000256" key="1">
    <source>
        <dbReference type="ARBA" id="ARBA00010813"/>
    </source>
</evidence>
<evidence type="ECO:0000259" key="3">
    <source>
        <dbReference type="Pfam" id="PF01658"/>
    </source>
</evidence>
<evidence type="ECO:0000313" key="4">
    <source>
        <dbReference type="EMBL" id="MBC8432235.1"/>
    </source>
</evidence>
<dbReference type="InterPro" id="IPR002587">
    <property type="entry name" value="Myo-inos-1-P_Synthase"/>
</dbReference>
<accession>A0A8J6NZ54</accession>
<dbReference type="GO" id="GO:0004512">
    <property type="term" value="F:inositol-3-phosphate synthase activity"/>
    <property type="evidence" value="ECO:0007669"/>
    <property type="project" value="InterPro"/>
</dbReference>
<dbReference type="InterPro" id="IPR036291">
    <property type="entry name" value="NAD(P)-bd_dom_sf"/>
</dbReference>
<reference evidence="4 5" key="1">
    <citation type="submission" date="2020-08" db="EMBL/GenBank/DDBJ databases">
        <title>Bridging the membrane lipid divide: bacteria of the FCB group superphylum have the potential to synthesize archaeal ether lipids.</title>
        <authorList>
            <person name="Villanueva L."/>
            <person name="Von Meijenfeldt F.A.B."/>
            <person name="Westbye A.B."/>
            <person name="Yadav S."/>
            <person name="Hopmans E.C."/>
            <person name="Dutilh B.E."/>
            <person name="Sinninghe Damste J.S."/>
        </authorList>
    </citation>
    <scope>NUCLEOTIDE SEQUENCE [LARGE SCALE GENOMIC DNA]</scope>
    <source>
        <strain evidence="4">NIOZ-UU17</strain>
    </source>
</reference>
<dbReference type="Gene3D" id="3.30.360.10">
    <property type="entry name" value="Dihydrodipicolinate Reductase, domain 2"/>
    <property type="match status" value="1"/>
</dbReference>
<dbReference type="PANTHER" id="PTHR11510">
    <property type="entry name" value="MYO-INOSITOL-1 PHOSPHATE SYNTHASE"/>
    <property type="match status" value="1"/>
</dbReference>
<feature type="domain" description="Myo-inositol-1-phosphate synthase GAPDH-like" evidence="3">
    <location>
        <begin position="212"/>
        <end position="323"/>
    </location>
</feature>
<dbReference type="Pfam" id="PF01658">
    <property type="entry name" value="Inos-1-P_synth"/>
    <property type="match status" value="1"/>
</dbReference>
<feature type="transmembrane region" description="Helical" evidence="2">
    <location>
        <begin position="12"/>
        <end position="34"/>
    </location>
</feature>
<keyword evidence="2" id="KW-1133">Transmembrane helix</keyword>
<dbReference type="Proteomes" id="UP000605201">
    <property type="component" value="Unassembled WGS sequence"/>
</dbReference>
<dbReference type="Pfam" id="PF07994">
    <property type="entry name" value="NAD_binding_5"/>
    <property type="match status" value="1"/>
</dbReference>
<dbReference type="GO" id="GO:0006021">
    <property type="term" value="P:inositol biosynthetic process"/>
    <property type="evidence" value="ECO:0007669"/>
    <property type="project" value="InterPro"/>
</dbReference>
<name>A0A8J6NZ54_9BACT</name>
<dbReference type="SUPFAM" id="SSF55347">
    <property type="entry name" value="Glyceraldehyde-3-phosphate dehydrogenase-like, C-terminal domain"/>
    <property type="match status" value="1"/>
</dbReference>
<sequence>MINAHNLKPRPLLLMIAGAKGTVASTVAVAVAVMRKHPEAVLSSLTTGNSFPYLGLPQAIYMTGWDSQPAELTGCVKKYGVLPENLWRPYQADLEHTLIFEVPSADLDLNGQIEQLIKDIRVFKKQYPDSRPVLINLLPASAQQDLARFKSLSDLRSKIDPVDFPDLAYVLAAILSGIPVVNFTPNHLEVPVVVQEAVKQKVPISGCDGKTGQTYLKVVLASALKARSLFVDGWYSLNILGNTDGKNLMDPGRAAAKVANKTGLLEEILGYSVGQRYDAPAHKIHIDYYPPRGDAKEAWDVIDFQGLFGLPMSIRVNFQGRDSILAAPMVVDLARWMAVLQMAGRCGPIPELGFYFKKPVGENPPLHFEDQVLSLGKLEKECDEKCLKVKA</sequence>
<comment type="similarity">
    <text evidence="1">Belongs to the myo-inositol 1-phosphate synthase family.</text>
</comment>
<keyword evidence="2" id="KW-0812">Transmembrane</keyword>
<gene>
    <name evidence="4" type="ORF">H8D96_09970</name>
</gene>
<evidence type="ECO:0000256" key="2">
    <source>
        <dbReference type="SAM" id="Phobius"/>
    </source>
</evidence>
<keyword evidence="2" id="KW-0472">Membrane</keyword>
<organism evidence="4 5">
    <name type="scientific">Candidatus Desulfatibia vada</name>
    <dbReference type="NCBI Taxonomy" id="2841696"/>
    <lineage>
        <taxon>Bacteria</taxon>
        <taxon>Pseudomonadati</taxon>
        <taxon>Thermodesulfobacteriota</taxon>
        <taxon>Desulfobacteria</taxon>
        <taxon>Desulfobacterales</taxon>
        <taxon>Desulfobacterales incertae sedis</taxon>
        <taxon>Candidatus Desulfatibia</taxon>
    </lineage>
</organism>
<protein>
    <submittedName>
        <fullName evidence="4">Inositol-3-phosphate synthase</fullName>
    </submittedName>
</protein>
<dbReference type="AlphaFoldDB" id="A0A8J6NZ54"/>
<dbReference type="SUPFAM" id="SSF51735">
    <property type="entry name" value="NAD(P)-binding Rossmann-fold domains"/>
    <property type="match status" value="1"/>
</dbReference>